<sequence>MTAETWRNSHVSSNIRTARGLPRGRCQLPACSARVPRMTDLLRRDWMISLAAGMGGALAGCAPRAATAAPPLRPAPPPARPPGGVDQLIATCRGALVTGARIFDGAELVRIGQWCQQQHAVADRYGTGDLVETLEQRIASLLGFEAACFMPTGTMGQLCLLRLYADRSRGRALGVHPSSHHLLHESAAFEVLHGMHEVVLSPWGRVLLGDDVRHAPEPLAVVSVELPARWTGQMQTWAELEDLKTACRERGVPLHIDGARLWEAAPAFGRPLAEVCRGCSSAYVSLYKTIGALGGAVVAGSKELIDGARLWRHRHGGNVAAYFPYAASAAMRIDDVLARIPKWVARAQRLAARLAKDARFIVAPEVPPTNLFHVYARIDAAEFPKRLEQVARDHKIWVAHGAGRARVPGFLDIELQPGADAETLTDDEAVAAMQALL</sequence>
<evidence type="ECO:0000313" key="5">
    <source>
        <dbReference type="EMBL" id="WAS96922.1"/>
    </source>
</evidence>
<keyword evidence="5" id="KW-0456">Lyase</keyword>
<dbReference type="PANTHER" id="PTHR48097">
    <property type="entry name" value="L-THREONINE ALDOLASE-RELATED"/>
    <property type="match status" value="1"/>
</dbReference>
<dbReference type="RefSeq" id="WP_269039285.1">
    <property type="nucleotide sequence ID" value="NZ_CP114040.1"/>
</dbReference>
<dbReference type="PANTHER" id="PTHR48097:SF9">
    <property type="entry name" value="L-THREONINE ALDOLASE"/>
    <property type="match status" value="1"/>
</dbReference>
<accession>A0ABY7HCC6</accession>
<evidence type="ECO:0000256" key="1">
    <source>
        <dbReference type="ARBA" id="ARBA00001933"/>
    </source>
</evidence>
<gene>
    <name evidence="5" type="ORF">O0S08_12300</name>
</gene>
<evidence type="ECO:0000259" key="4">
    <source>
        <dbReference type="Pfam" id="PF01212"/>
    </source>
</evidence>
<keyword evidence="3" id="KW-0663">Pyridoxal phosphate</keyword>
<evidence type="ECO:0000256" key="2">
    <source>
        <dbReference type="ARBA" id="ARBA00006966"/>
    </source>
</evidence>
<reference evidence="5" key="1">
    <citation type="submission" date="2022-11" db="EMBL/GenBank/DDBJ databases">
        <title>Minimal conservation of predation-associated metabolite biosynthetic gene clusters underscores biosynthetic potential of Myxococcota including descriptions for ten novel species: Archangium lansinium sp. nov., Myxococcus landrumus sp. nov., Nannocystis bai.</title>
        <authorList>
            <person name="Ahearne A."/>
            <person name="Stevens C."/>
            <person name="Dowd S."/>
        </authorList>
    </citation>
    <scope>NUCLEOTIDE SEQUENCE</scope>
    <source>
        <strain evidence="5">Fl3</strain>
    </source>
</reference>
<protein>
    <submittedName>
        <fullName evidence="5">Beta-eliminating lyase-related protein</fullName>
    </submittedName>
</protein>
<dbReference type="Pfam" id="PF01212">
    <property type="entry name" value="Beta_elim_lyase"/>
    <property type="match status" value="1"/>
</dbReference>
<comment type="cofactor">
    <cofactor evidence="1">
        <name>pyridoxal 5'-phosphate</name>
        <dbReference type="ChEBI" id="CHEBI:597326"/>
    </cofactor>
</comment>
<dbReference type="EMBL" id="CP114040">
    <property type="protein sequence ID" value="WAS96922.1"/>
    <property type="molecule type" value="Genomic_DNA"/>
</dbReference>
<organism evidence="5 6">
    <name type="scientific">Nannocystis punicea</name>
    <dbReference type="NCBI Taxonomy" id="2995304"/>
    <lineage>
        <taxon>Bacteria</taxon>
        <taxon>Pseudomonadati</taxon>
        <taxon>Myxococcota</taxon>
        <taxon>Polyangia</taxon>
        <taxon>Nannocystales</taxon>
        <taxon>Nannocystaceae</taxon>
        <taxon>Nannocystis</taxon>
    </lineage>
</organism>
<dbReference type="Gene3D" id="3.40.640.10">
    <property type="entry name" value="Type I PLP-dependent aspartate aminotransferase-like (Major domain)"/>
    <property type="match status" value="1"/>
</dbReference>
<dbReference type="InterPro" id="IPR015424">
    <property type="entry name" value="PyrdxlP-dep_Trfase"/>
</dbReference>
<evidence type="ECO:0000256" key="3">
    <source>
        <dbReference type="ARBA" id="ARBA00022898"/>
    </source>
</evidence>
<dbReference type="Proteomes" id="UP001164459">
    <property type="component" value="Chromosome"/>
</dbReference>
<dbReference type="InterPro" id="IPR015422">
    <property type="entry name" value="PyrdxlP-dep_Trfase_small"/>
</dbReference>
<name>A0ABY7HCC6_9BACT</name>
<feature type="domain" description="Aromatic amino acid beta-eliminating lyase/threonine aldolase" evidence="4">
    <location>
        <begin position="123"/>
        <end position="370"/>
    </location>
</feature>
<dbReference type="Gene3D" id="3.90.1150.10">
    <property type="entry name" value="Aspartate Aminotransferase, domain 1"/>
    <property type="match status" value="1"/>
</dbReference>
<dbReference type="PROSITE" id="PS51318">
    <property type="entry name" value="TAT"/>
    <property type="match status" value="1"/>
</dbReference>
<dbReference type="SUPFAM" id="SSF53383">
    <property type="entry name" value="PLP-dependent transferases"/>
    <property type="match status" value="1"/>
</dbReference>
<dbReference type="GO" id="GO:0016829">
    <property type="term" value="F:lyase activity"/>
    <property type="evidence" value="ECO:0007669"/>
    <property type="project" value="UniProtKB-KW"/>
</dbReference>
<dbReference type="InterPro" id="IPR006311">
    <property type="entry name" value="TAT_signal"/>
</dbReference>
<proteinExistence type="inferred from homology"/>
<dbReference type="InterPro" id="IPR015421">
    <property type="entry name" value="PyrdxlP-dep_Trfase_major"/>
</dbReference>
<evidence type="ECO:0000313" key="6">
    <source>
        <dbReference type="Proteomes" id="UP001164459"/>
    </source>
</evidence>
<keyword evidence="6" id="KW-1185">Reference proteome</keyword>
<dbReference type="InterPro" id="IPR001597">
    <property type="entry name" value="ArAA_b-elim_lyase/Thr_aldolase"/>
</dbReference>
<comment type="similarity">
    <text evidence="2">Belongs to the threonine aldolase family.</text>
</comment>